<dbReference type="GO" id="GO:0016874">
    <property type="term" value="F:ligase activity"/>
    <property type="evidence" value="ECO:0007669"/>
    <property type="project" value="UniProtKB-KW"/>
</dbReference>
<dbReference type="SUPFAM" id="SSF56059">
    <property type="entry name" value="Glutathione synthetase ATP-binding domain-like"/>
    <property type="match status" value="1"/>
</dbReference>
<dbReference type="GO" id="GO:0005524">
    <property type="term" value="F:ATP binding"/>
    <property type="evidence" value="ECO:0007669"/>
    <property type="project" value="UniProtKB-UniRule"/>
</dbReference>
<feature type="domain" description="ATP-grasp" evidence="5">
    <location>
        <begin position="103"/>
        <end position="298"/>
    </location>
</feature>
<dbReference type="GO" id="GO:0046872">
    <property type="term" value="F:metal ion binding"/>
    <property type="evidence" value="ECO:0007669"/>
    <property type="project" value="InterPro"/>
</dbReference>
<evidence type="ECO:0000256" key="2">
    <source>
        <dbReference type="ARBA" id="ARBA00022741"/>
    </source>
</evidence>
<dbReference type="PROSITE" id="PS50975">
    <property type="entry name" value="ATP_GRASP"/>
    <property type="match status" value="1"/>
</dbReference>
<proteinExistence type="predicted"/>
<dbReference type="Gene3D" id="3.40.50.20">
    <property type="match status" value="1"/>
</dbReference>
<dbReference type="InterPro" id="IPR040570">
    <property type="entry name" value="LAL_C2"/>
</dbReference>
<evidence type="ECO:0000259" key="5">
    <source>
        <dbReference type="PROSITE" id="PS50975"/>
    </source>
</evidence>
<evidence type="ECO:0000313" key="6">
    <source>
        <dbReference type="EMBL" id="BCD99284.1"/>
    </source>
</evidence>
<evidence type="ECO:0000256" key="1">
    <source>
        <dbReference type="ARBA" id="ARBA00022598"/>
    </source>
</evidence>
<gene>
    <name evidence="6" type="ORF">MARGE09_P3485</name>
</gene>
<evidence type="ECO:0000256" key="4">
    <source>
        <dbReference type="PROSITE-ProRule" id="PRU00409"/>
    </source>
</evidence>
<name>A0AAN1WKK6_9GAMM</name>
<accession>A0AAN1WKK6</accession>
<dbReference type="InterPro" id="IPR052032">
    <property type="entry name" value="ATP-dep_AA_Ligase"/>
</dbReference>
<protein>
    <recommendedName>
        <fullName evidence="5">ATP-grasp domain-containing protein</fullName>
    </recommendedName>
</protein>
<dbReference type="Gene3D" id="3.30.470.20">
    <property type="entry name" value="ATP-grasp fold, B domain"/>
    <property type="match status" value="1"/>
</dbReference>
<dbReference type="Pfam" id="PF13535">
    <property type="entry name" value="ATP-grasp_4"/>
    <property type="match status" value="1"/>
</dbReference>
<dbReference type="AlphaFoldDB" id="A0AAN1WKK6"/>
<dbReference type="EMBL" id="AP023086">
    <property type="protein sequence ID" value="BCD99284.1"/>
    <property type="molecule type" value="Genomic_DNA"/>
</dbReference>
<dbReference type="SMART" id="SM01209">
    <property type="entry name" value="GARS_A"/>
    <property type="match status" value="1"/>
</dbReference>
<dbReference type="Proteomes" id="UP001320119">
    <property type="component" value="Chromosome"/>
</dbReference>
<keyword evidence="7" id="KW-1185">Reference proteome</keyword>
<reference evidence="6 7" key="1">
    <citation type="journal article" date="2022" name="IScience">
        <title>An ultrasensitive nanofiber-based assay for enzymatic hydrolysis and deep-sea microbial degradation of cellulose.</title>
        <authorList>
            <person name="Tsudome M."/>
            <person name="Tachioka M."/>
            <person name="Miyazaki M."/>
            <person name="Uchimura K."/>
            <person name="Tsuda M."/>
            <person name="Takaki Y."/>
            <person name="Deguchi S."/>
        </authorList>
    </citation>
    <scope>NUCLEOTIDE SEQUENCE [LARGE SCALE GENOMIC DNA]</scope>
    <source>
        <strain evidence="6 7">GE09</strain>
    </source>
</reference>
<dbReference type="Pfam" id="PF18603">
    <property type="entry name" value="LAL_C2"/>
    <property type="match status" value="1"/>
</dbReference>
<dbReference type="InterPro" id="IPR011761">
    <property type="entry name" value="ATP-grasp"/>
</dbReference>
<keyword evidence="3 4" id="KW-0067">ATP-binding</keyword>
<dbReference type="PANTHER" id="PTHR43585:SF2">
    <property type="entry name" value="ATP-GRASP ENZYME FSQD"/>
    <property type="match status" value="1"/>
</dbReference>
<dbReference type="KEGG" id="marq:MARGE09_P3485"/>
<evidence type="ECO:0000256" key="3">
    <source>
        <dbReference type="ARBA" id="ARBA00022840"/>
    </source>
</evidence>
<dbReference type="PANTHER" id="PTHR43585">
    <property type="entry name" value="FUMIPYRROLE BIOSYNTHESIS PROTEIN C"/>
    <property type="match status" value="1"/>
</dbReference>
<sequence length="394" mass="42982">MVIGGNWEQEILAETAKSMGLRLLLTDPDENCAAKKHADIFYRVEPRDLTRLLTLAKKHSVAGVIADECDYSHYAAVVIAHHLGLPSDGLAAAQVTTNKAWMREMVREAAVMQPRFFACNTLEQSLKAVNLIGLPVIVKPVDNRGAFGVSIVRTNAELETAFLEALMNAHSRQVIVEAFVEGTHITVDGICDEAGCHHNLAMASKKILPGEKPVITDVVYPARLSEELTRHVYDVNQKVVAALGIHAGFTHSEYIVDDKGRCFLVETANRGGGVLTSAKILPFLAGADLYQYLIRRALGETHKLVLSPVDRQVLLTFFVFENGVIDSIKGFDAVHALDGVLHVQLLVSAGQTINRPKNGAQRHGFAILSAESAAELEQLQASVRSTLQVHYANK</sequence>
<organism evidence="6 7">
    <name type="scientific">Marinagarivorans cellulosilyticus</name>
    <dbReference type="NCBI Taxonomy" id="2721545"/>
    <lineage>
        <taxon>Bacteria</taxon>
        <taxon>Pseudomonadati</taxon>
        <taxon>Pseudomonadota</taxon>
        <taxon>Gammaproteobacteria</taxon>
        <taxon>Cellvibrionales</taxon>
        <taxon>Cellvibrionaceae</taxon>
        <taxon>Marinagarivorans</taxon>
    </lineage>
</organism>
<keyword evidence="2 4" id="KW-0547">Nucleotide-binding</keyword>
<keyword evidence="1" id="KW-0436">Ligase</keyword>
<evidence type="ECO:0000313" key="7">
    <source>
        <dbReference type="Proteomes" id="UP001320119"/>
    </source>
</evidence>